<name>A0A1X1UMG3_9MYCO</name>
<proteinExistence type="predicted"/>
<dbReference type="InterPro" id="IPR001647">
    <property type="entry name" value="HTH_TetR"/>
</dbReference>
<dbReference type="SUPFAM" id="SSF46689">
    <property type="entry name" value="Homeodomain-like"/>
    <property type="match status" value="1"/>
</dbReference>
<dbReference type="AlphaFoldDB" id="A0A1X1UMG3"/>
<sequence>MPHPASRGPGRPPAAKAAETRRRILSAAREVFSERGYDAATFQAIAIRADLTRPAINHYFSNKRALYWEVVQETNNVVVTASIERARRETTLLDRLSAFIAAAIAADAANRPAAAFLITAMLESQRKPDLSRPESDPVRGTRDFVSWAINDAITRGELAGDTDAVALTETLVAVLLGIGFYAGFVGSRQELETVTDQLQRLLARSLQ</sequence>
<evidence type="ECO:0000256" key="4">
    <source>
        <dbReference type="ARBA" id="ARBA00023163"/>
    </source>
</evidence>
<dbReference type="SUPFAM" id="SSF48498">
    <property type="entry name" value="Tetracyclin repressor-like, C-terminal domain"/>
    <property type="match status" value="1"/>
</dbReference>
<feature type="DNA-binding region" description="H-T-H motif" evidence="5">
    <location>
        <begin position="41"/>
        <end position="60"/>
    </location>
</feature>
<dbReference type="PRINTS" id="PR00455">
    <property type="entry name" value="HTHTETR"/>
</dbReference>
<keyword evidence="3 5" id="KW-0238">DNA-binding</keyword>
<dbReference type="EMBL" id="LQOW01000028">
    <property type="protein sequence ID" value="ORV58023.1"/>
    <property type="molecule type" value="Genomic_DNA"/>
</dbReference>
<feature type="domain" description="HTH tetR-type" evidence="6">
    <location>
        <begin position="18"/>
        <end position="78"/>
    </location>
</feature>
<dbReference type="InterPro" id="IPR009057">
    <property type="entry name" value="Homeodomain-like_sf"/>
</dbReference>
<dbReference type="Gene3D" id="1.10.357.10">
    <property type="entry name" value="Tetracycline Repressor, domain 2"/>
    <property type="match status" value="1"/>
</dbReference>
<evidence type="ECO:0000313" key="7">
    <source>
        <dbReference type="EMBL" id="ORV58023.1"/>
    </source>
</evidence>
<dbReference type="Proteomes" id="UP000194000">
    <property type="component" value="Unassembled WGS sequence"/>
</dbReference>
<gene>
    <name evidence="7" type="ORF">AWC06_22180</name>
</gene>
<dbReference type="InterPro" id="IPR036271">
    <property type="entry name" value="Tet_transcr_reg_TetR-rel_C_sf"/>
</dbReference>
<organism evidence="7 8">
    <name type="scientific">Mycobacterium fragae</name>
    <dbReference type="NCBI Taxonomy" id="1260918"/>
    <lineage>
        <taxon>Bacteria</taxon>
        <taxon>Bacillati</taxon>
        <taxon>Actinomycetota</taxon>
        <taxon>Actinomycetes</taxon>
        <taxon>Mycobacteriales</taxon>
        <taxon>Mycobacteriaceae</taxon>
        <taxon>Mycobacterium</taxon>
    </lineage>
</organism>
<keyword evidence="8" id="KW-1185">Reference proteome</keyword>
<dbReference type="PROSITE" id="PS50977">
    <property type="entry name" value="HTH_TETR_2"/>
    <property type="match status" value="1"/>
</dbReference>
<evidence type="ECO:0000256" key="3">
    <source>
        <dbReference type="ARBA" id="ARBA00023125"/>
    </source>
</evidence>
<dbReference type="STRING" id="1260918.AWC06_22180"/>
<keyword evidence="1" id="KW-0678">Repressor</keyword>
<dbReference type="PANTHER" id="PTHR30055:SF226">
    <property type="entry name" value="HTH-TYPE TRANSCRIPTIONAL REGULATOR PKSA"/>
    <property type="match status" value="1"/>
</dbReference>
<dbReference type="Pfam" id="PF00440">
    <property type="entry name" value="TetR_N"/>
    <property type="match status" value="1"/>
</dbReference>
<evidence type="ECO:0000256" key="1">
    <source>
        <dbReference type="ARBA" id="ARBA00022491"/>
    </source>
</evidence>
<comment type="caution">
    <text evidence="7">The sequence shown here is derived from an EMBL/GenBank/DDBJ whole genome shotgun (WGS) entry which is preliminary data.</text>
</comment>
<dbReference type="Pfam" id="PF13977">
    <property type="entry name" value="TetR_C_6"/>
    <property type="match status" value="1"/>
</dbReference>
<dbReference type="InterPro" id="IPR050109">
    <property type="entry name" value="HTH-type_TetR-like_transc_reg"/>
</dbReference>
<protein>
    <submittedName>
        <fullName evidence="7">TetR family transcriptional regulator</fullName>
    </submittedName>
</protein>
<reference evidence="7 8" key="1">
    <citation type="submission" date="2016-01" db="EMBL/GenBank/DDBJ databases">
        <title>The new phylogeny of the genus Mycobacterium.</title>
        <authorList>
            <person name="Tarcisio F."/>
            <person name="Conor M."/>
            <person name="Antonella G."/>
            <person name="Elisabetta G."/>
            <person name="Giulia F.S."/>
            <person name="Sara T."/>
            <person name="Anna F."/>
            <person name="Clotilde B."/>
            <person name="Roberto B."/>
            <person name="Veronica D.S."/>
            <person name="Fabio R."/>
            <person name="Monica P."/>
            <person name="Olivier J."/>
            <person name="Enrico T."/>
            <person name="Nicola S."/>
        </authorList>
    </citation>
    <scope>NUCLEOTIDE SEQUENCE [LARGE SCALE GENOMIC DNA]</scope>
    <source>
        <strain evidence="7 8">DSM 45731</strain>
    </source>
</reference>
<dbReference type="GO" id="GO:0000976">
    <property type="term" value="F:transcription cis-regulatory region binding"/>
    <property type="evidence" value="ECO:0007669"/>
    <property type="project" value="TreeGrafter"/>
</dbReference>
<dbReference type="GO" id="GO:0003700">
    <property type="term" value="F:DNA-binding transcription factor activity"/>
    <property type="evidence" value="ECO:0007669"/>
    <property type="project" value="TreeGrafter"/>
</dbReference>
<keyword evidence="2" id="KW-0805">Transcription regulation</keyword>
<evidence type="ECO:0000256" key="5">
    <source>
        <dbReference type="PROSITE-ProRule" id="PRU00335"/>
    </source>
</evidence>
<evidence type="ECO:0000259" key="6">
    <source>
        <dbReference type="PROSITE" id="PS50977"/>
    </source>
</evidence>
<accession>A0A1X1UMG3</accession>
<keyword evidence="4" id="KW-0804">Transcription</keyword>
<evidence type="ECO:0000256" key="2">
    <source>
        <dbReference type="ARBA" id="ARBA00023015"/>
    </source>
</evidence>
<dbReference type="InterPro" id="IPR039538">
    <property type="entry name" value="BetI_C"/>
</dbReference>
<dbReference type="RefSeq" id="WP_085199353.1">
    <property type="nucleotide sequence ID" value="NZ_JACKVI010000014.1"/>
</dbReference>
<dbReference type="OrthoDB" id="5179150at2"/>
<evidence type="ECO:0000313" key="8">
    <source>
        <dbReference type="Proteomes" id="UP000194000"/>
    </source>
</evidence>
<dbReference type="PANTHER" id="PTHR30055">
    <property type="entry name" value="HTH-TYPE TRANSCRIPTIONAL REGULATOR RUTR"/>
    <property type="match status" value="1"/>
</dbReference>
<dbReference type="Gene3D" id="1.10.10.60">
    <property type="entry name" value="Homeodomain-like"/>
    <property type="match status" value="1"/>
</dbReference>